<evidence type="ECO:0000259" key="1">
    <source>
        <dbReference type="SMART" id="SM00782"/>
    </source>
</evidence>
<reference evidence="3" key="1">
    <citation type="journal article" date="2019" name="Int. J. Syst. Evol. Microbiol.">
        <title>The Global Catalogue of Microorganisms (GCM) 10K type strain sequencing project: providing services to taxonomists for standard genome sequencing and annotation.</title>
        <authorList>
            <consortium name="The Broad Institute Genomics Platform"/>
            <consortium name="The Broad Institute Genome Sequencing Center for Infectious Disease"/>
            <person name="Wu L."/>
            <person name="Ma J."/>
        </authorList>
    </citation>
    <scope>NUCLEOTIDE SEQUENCE [LARGE SCALE GENOMIC DNA]</scope>
    <source>
        <strain evidence="3">CGMCC 1.16306</strain>
    </source>
</reference>
<organism evidence="2 3">
    <name type="scientific">Jejudonia soesokkakensis</name>
    <dbReference type="NCBI Taxonomy" id="1323432"/>
    <lineage>
        <taxon>Bacteria</taxon>
        <taxon>Pseudomonadati</taxon>
        <taxon>Bacteroidota</taxon>
        <taxon>Flavobacteriia</taxon>
        <taxon>Flavobacteriales</taxon>
        <taxon>Flavobacteriaceae</taxon>
        <taxon>Jejudonia</taxon>
    </lineage>
</organism>
<sequence>MSVERELKKRANSQCELCGNEDHLTIYELPNSSEYKEEVEKNLLVCATCSSQFDNEDDRDPNHWRFLNDTIWSPTSAVKIISWRMLHRLKAEGWPQDLLDMMYLDEEEKEWAAAAGDAEDKSKALIHRDANGVQLQAGDSVVLIKDLKVKGTSMVAKQGTAVRRISLDHENETYIEGKVDGQHIVIITEYVKKI</sequence>
<protein>
    <submittedName>
        <fullName evidence="2">PhnA domain-containing protein</fullName>
    </submittedName>
</protein>
<feature type="domain" description="PhnA protein N-terminal proteobacterial" evidence="1">
    <location>
        <begin position="6"/>
        <end position="54"/>
    </location>
</feature>
<evidence type="ECO:0000313" key="3">
    <source>
        <dbReference type="Proteomes" id="UP001596415"/>
    </source>
</evidence>
<dbReference type="EMBL" id="JBHTBN010000001">
    <property type="protein sequence ID" value="MFC7356483.1"/>
    <property type="molecule type" value="Genomic_DNA"/>
</dbReference>
<dbReference type="Proteomes" id="UP001596415">
    <property type="component" value="Unassembled WGS sequence"/>
</dbReference>
<accession>A0ABW2MRF5</accession>
<dbReference type="Pfam" id="PF03831">
    <property type="entry name" value="YjdM"/>
    <property type="match status" value="1"/>
</dbReference>
<dbReference type="SMART" id="SM00782">
    <property type="entry name" value="PhnA_Zn_Ribbon"/>
    <property type="match status" value="1"/>
</dbReference>
<proteinExistence type="predicted"/>
<keyword evidence="3" id="KW-1185">Reference proteome</keyword>
<dbReference type="InterPro" id="IPR013991">
    <property type="entry name" value="PhnaA_N_proteobac"/>
</dbReference>
<dbReference type="RefSeq" id="WP_380216270.1">
    <property type="nucleotide sequence ID" value="NZ_JBHTBN010000001.1"/>
</dbReference>
<evidence type="ECO:0000313" key="2">
    <source>
        <dbReference type="EMBL" id="MFC7356483.1"/>
    </source>
</evidence>
<dbReference type="SUPFAM" id="SSF82057">
    <property type="entry name" value="Prokaryotic SH3-related domain"/>
    <property type="match status" value="1"/>
</dbReference>
<dbReference type="InterPro" id="IPR013988">
    <property type="entry name" value="YjdM_C"/>
</dbReference>
<gene>
    <name evidence="2" type="ORF">ACFQO1_02190</name>
</gene>
<dbReference type="Gene3D" id="2.30.30.40">
    <property type="entry name" value="SH3 Domains"/>
    <property type="match status" value="1"/>
</dbReference>
<dbReference type="PANTHER" id="PTHR30305">
    <property type="entry name" value="PROTEIN YJDM-RELATED"/>
    <property type="match status" value="1"/>
</dbReference>
<name>A0ABW2MRF5_9FLAO</name>
<comment type="caution">
    <text evidence="2">The sequence shown here is derived from an EMBL/GenBank/DDBJ whole genome shotgun (WGS) entry which is preliminary data.</text>
</comment>
<dbReference type="PANTHER" id="PTHR30305:SF3">
    <property type="entry name" value="PROTEIN YJDM"/>
    <property type="match status" value="1"/>
</dbReference>